<name>A0A3D8IB66_9HELI</name>
<dbReference type="InterPro" id="IPR010982">
    <property type="entry name" value="Lambda_DNA-bd_dom_sf"/>
</dbReference>
<evidence type="ECO:0000313" key="2">
    <source>
        <dbReference type="Proteomes" id="UP000256650"/>
    </source>
</evidence>
<dbReference type="GO" id="GO:0003677">
    <property type="term" value="F:DNA binding"/>
    <property type="evidence" value="ECO:0007669"/>
    <property type="project" value="InterPro"/>
</dbReference>
<dbReference type="SUPFAM" id="SSF47413">
    <property type="entry name" value="lambda repressor-like DNA-binding domains"/>
    <property type="match status" value="1"/>
</dbReference>
<accession>A0A3D8IB66</accession>
<keyword evidence="2" id="KW-1185">Reference proteome</keyword>
<protein>
    <submittedName>
        <fullName evidence="1">Uncharacterized protein</fullName>
    </submittedName>
</protein>
<dbReference type="AlphaFoldDB" id="A0A3D8IB66"/>
<evidence type="ECO:0000313" key="1">
    <source>
        <dbReference type="EMBL" id="RDU62338.1"/>
    </source>
</evidence>
<organism evidence="1 2">
    <name type="scientific">Helicobacter ganmani</name>
    <dbReference type="NCBI Taxonomy" id="60246"/>
    <lineage>
        <taxon>Bacteria</taxon>
        <taxon>Pseudomonadati</taxon>
        <taxon>Campylobacterota</taxon>
        <taxon>Epsilonproteobacteria</taxon>
        <taxon>Campylobacterales</taxon>
        <taxon>Helicobacteraceae</taxon>
        <taxon>Helicobacter</taxon>
    </lineage>
</organism>
<dbReference type="EMBL" id="NXLS01000007">
    <property type="protein sequence ID" value="RDU62338.1"/>
    <property type="molecule type" value="Genomic_DNA"/>
</dbReference>
<dbReference type="Proteomes" id="UP000256650">
    <property type="component" value="Unassembled WGS sequence"/>
</dbReference>
<gene>
    <name evidence="1" type="ORF">CQA43_07020</name>
</gene>
<proteinExistence type="predicted"/>
<sequence>MRLLRFVRNDEKTLHLNKVLILFLPFLLLKSSKFTLLRFKVKNTRFLQNLRDFKMTQRDLAGRLGINVKTLRKWKKDRPKVCELLMIGLKAESMIDSLKENCCELEQLIQNKNAIKSEIECPKNHK</sequence>
<reference evidence="1 2" key="1">
    <citation type="submission" date="2018-04" db="EMBL/GenBank/DDBJ databases">
        <title>Novel Campyloabacter and Helicobacter Species and Strains.</title>
        <authorList>
            <person name="Mannion A.J."/>
            <person name="Shen Z."/>
            <person name="Fox J.G."/>
        </authorList>
    </citation>
    <scope>NUCLEOTIDE SEQUENCE [LARGE SCALE GENOMIC DNA]</scope>
    <source>
        <strain evidence="1 2">MIT 99-5101</strain>
    </source>
</reference>
<comment type="caution">
    <text evidence="1">The sequence shown here is derived from an EMBL/GenBank/DDBJ whole genome shotgun (WGS) entry which is preliminary data.</text>
</comment>